<dbReference type="Proteomes" id="UP000250321">
    <property type="component" value="Unassembled WGS sequence"/>
</dbReference>
<organism evidence="1 2">
    <name type="scientific">Prunus yedoensis var. nudiflora</name>
    <dbReference type="NCBI Taxonomy" id="2094558"/>
    <lineage>
        <taxon>Eukaryota</taxon>
        <taxon>Viridiplantae</taxon>
        <taxon>Streptophyta</taxon>
        <taxon>Embryophyta</taxon>
        <taxon>Tracheophyta</taxon>
        <taxon>Spermatophyta</taxon>
        <taxon>Magnoliopsida</taxon>
        <taxon>eudicotyledons</taxon>
        <taxon>Gunneridae</taxon>
        <taxon>Pentapetalae</taxon>
        <taxon>rosids</taxon>
        <taxon>fabids</taxon>
        <taxon>Rosales</taxon>
        <taxon>Rosaceae</taxon>
        <taxon>Amygdaloideae</taxon>
        <taxon>Amygdaleae</taxon>
        <taxon>Prunus</taxon>
    </lineage>
</organism>
<proteinExistence type="predicted"/>
<sequence length="117" mass="13809">MLFSRIVCDATSIQGATDSVENFPLLDILEASKAGDDQREVLPFIPKEPYDVIACDCKCYHFYRFAREFLILVLKTQRCTNLTWWNLDMWSKQNHWHPIRLDSRLTAMMLMFGMWKA</sequence>
<evidence type="ECO:0000313" key="2">
    <source>
        <dbReference type="Proteomes" id="UP000250321"/>
    </source>
</evidence>
<gene>
    <name evidence="1" type="ORF">Pyn_20923</name>
</gene>
<dbReference type="EMBL" id="PJQY01001770">
    <property type="protein sequence ID" value="PQP99804.1"/>
    <property type="molecule type" value="Genomic_DNA"/>
</dbReference>
<dbReference type="AlphaFoldDB" id="A0A314XWX8"/>
<comment type="caution">
    <text evidence="1">The sequence shown here is derived from an EMBL/GenBank/DDBJ whole genome shotgun (WGS) entry which is preliminary data.</text>
</comment>
<protein>
    <submittedName>
        <fullName evidence="1">Uncharacterized protein</fullName>
    </submittedName>
</protein>
<evidence type="ECO:0000313" key="1">
    <source>
        <dbReference type="EMBL" id="PQP99804.1"/>
    </source>
</evidence>
<reference evidence="1 2" key="1">
    <citation type="submission" date="2018-02" db="EMBL/GenBank/DDBJ databases">
        <title>Draft genome of wild Prunus yedoensis var. nudiflora.</title>
        <authorList>
            <person name="Baek S."/>
            <person name="Kim J.-H."/>
            <person name="Choi K."/>
            <person name="Kim G.-B."/>
            <person name="Cho A."/>
            <person name="Jang H."/>
            <person name="Shin C.-H."/>
            <person name="Yu H.-J."/>
            <person name="Mun J.-H."/>
        </authorList>
    </citation>
    <scope>NUCLEOTIDE SEQUENCE [LARGE SCALE GENOMIC DNA]</scope>
    <source>
        <strain evidence="2">cv. Jeju island</strain>
        <tissue evidence="1">Leaf</tissue>
    </source>
</reference>
<accession>A0A314XWX8</accession>
<keyword evidence="2" id="KW-1185">Reference proteome</keyword>
<name>A0A314XWX8_PRUYE</name>